<keyword evidence="3" id="KW-1185">Reference proteome</keyword>
<sequence length="82" mass="9494">MRDKQAQQNTNPSIILLYTVSNTIVSLIYKRMSFRYHLRGFAAGKARVFRPDIYRSQRRGSGPFPLITLWNRAKPSIGHDIT</sequence>
<accession>A0A5N6ZM19</accession>
<dbReference type="GeneID" id="43661667"/>
<dbReference type="Proteomes" id="UP000326268">
    <property type="component" value="Unassembled WGS sequence"/>
</dbReference>
<dbReference type="RefSeq" id="XP_031921732.1">
    <property type="nucleotide sequence ID" value="XM_032077221.1"/>
</dbReference>
<dbReference type="AlphaFoldDB" id="A0A5N6ZM19"/>
<keyword evidence="1" id="KW-1133">Transmembrane helix</keyword>
<gene>
    <name evidence="2" type="ORF">BDV27DRAFT_65847</name>
</gene>
<evidence type="ECO:0000313" key="3">
    <source>
        <dbReference type="Proteomes" id="UP000326268"/>
    </source>
</evidence>
<proteinExistence type="predicted"/>
<evidence type="ECO:0000256" key="1">
    <source>
        <dbReference type="SAM" id="Phobius"/>
    </source>
</evidence>
<protein>
    <submittedName>
        <fullName evidence="2">Uncharacterized protein</fullName>
    </submittedName>
</protein>
<evidence type="ECO:0000313" key="2">
    <source>
        <dbReference type="EMBL" id="KAE8358651.1"/>
    </source>
</evidence>
<organism evidence="2 3">
    <name type="scientific">Aspergillus caelatus</name>
    <dbReference type="NCBI Taxonomy" id="61420"/>
    <lineage>
        <taxon>Eukaryota</taxon>
        <taxon>Fungi</taxon>
        <taxon>Dikarya</taxon>
        <taxon>Ascomycota</taxon>
        <taxon>Pezizomycotina</taxon>
        <taxon>Eurotiomycetes</taxon>
        <taxon>Eurotiomycetidae</taxon>
        <taxon>Eurotiales</taxon>
        <taxon>Aspergillaceae</taxon>
        <taxon>Aspergillus</taxon>
        <taxon>Aspergillus subgen. Circumdati</taxon>
    </lineage>
</organism>
<dbReference type="EMBL" id="ML737879">
    <property type="protein sequence ID" value="KAE8358651.1"/>
    <property type="molecule type" value="Genomic_DNA"/>
</dbReference>
<feature type="transmembrane region" description="Helical" evidence="1">
    <location>
        <begin position="12"/>
        <end position="29"/>
    </location>
</feature>
<keyword evidence="1" id="KW-0812">Transmembrane</keyword>
<name>A0A5N6ZM19_9EURO</name>
<keyword evidence="1" id="KW-0472">Membrane</keyword>
<reference evidence="2 3" key="1">
    <citation type="submission" date="2019-04" db="EMBL/GenBank/DDBJ databases">
        <title>Friends and foes A comparative genomics studyof 23 Aspergillus species from section Flavi.</title>
        <authorList>
            <consortium name="DOE Joint Genome Institute"/>
            <person name="Kjaerbolling I."/>
            <person name="Vesth T."/>
            <person name="Frisvad J.C."/>
            <person name="Nybo J.L."/>
            <person name="Theobald S."/>
            <person name="Kildgaard S."/>
            <person name="Isbrandt T."/>
            <person name="Kuo A."/>
            <person name="Sato A."/>
            <person name="Lyhne E.K."/>
            <person name="Kogle M.E."/>
            <person name="Wiebenga A."/>
            <person name="Kun R.S."/>
            <person name="Lubbers R.J."/>
            <person name="Makela M.R."/>
            <person name="Barry K."/>
            <person name="Chovatia M."/>
            <person name="Clum A."/>
            <person name="Daum C."/>
            <person name="Haridas S."/>
            <person name="He G."/>
            <person name="LaButti K."/>
            <person name="Lipzen A."/>
            <person name="Mondo S."/>
            <person name="Riley R."/>
            <person name="Salamov A."/>
            <person name="Simmons B.A."/>
            <person name="Magnuson J.K."/>
            <person name="Henrissat B."/>
            <person name="Mortensen U.H."/>
            <person name="Larsen T.O."/>
            <person name="Devries R.P."/>
            <person name="Grigoriev I.V."/>
            <person name="Machida M."/>
            <person name="Baker S.E."/>
            <person name="Andersen M.R."/>
        </authorList>
    </citation>
    <scope>NUCLEOTIDE SEQUENCE [LARGE SCALE GENOMIC DNA]</scope>
    <source>
        <strain evidence="2 3">CBS 763.97</strain>
    </source>
</reference>